<keyword evidence="1" id="KW-0732">Signal</keyword>
<dbReference type="InterPro" id="IPR039448">
    <property type="entry name" value="Beta_helix"/>
</dbReference>
<dbReference type="Proteomes" id="UP000270342">
    <property type="component" value="Unassembled WGS sequence"/>
</dbReference>
<dbReference type="InterPro" id="IPR006626">
    <property type="entry name" value="PbH1"/>
</dbReference>
<dbReference type="AlphaFoldDB" id="A0A494Y8X8"/>
<evidence type="ECO:0000313" key="4">
    <source>
        <dbReference type="EMBL" id="RKP59142.1"/>
    </source>
</evidence>
<dbReference type="SUPFAM" id="SSF51126">
    <property type="entry name" value="Pectin lyase-like"/>
    <property type="match status" value="1"/>
</dbReference>
<dbReference type="EMBL" id="RBZU01000001">
    <property type="protein sequence ID" value="RKP59142.1"/>
    <property type="molecule type" value="Genomic_DNA"/>
</dbReference>
<dbReference type="Pfam" id="PF21231">
    <property type="entry name" value="GH141_M"/>
    <property type="match status" value="1"/>
</dbReference>
<comment type="caution">
    <text evidence="4">The sequence shown here is derived from an EMBL/GenBank/DDBJ whole genome shotgun (WGS) entry which is preliminary data.</text>
</comment>
<keyword evidence="5" id="KW-1185">Reference proteome</keyword>
<name>A0A494Y8X8_9BURK</name>
<dbReference type="Gene3D" id="2.160.20.10">
    <property type="entry name" value="Single-stranded right-handed beta-helix, Pectin lyase-like"/>
    <property type="match status" value="1"/>
</dbReference>
<protein>
    <submittedName>
        <fullName evidence="4">Uncharacterized protein</fullName>
    </submittedName>
</protein>
<organism evidence="4 5">
    <name type="scientific">Pararobbsia silviterrae</name>
    <dbReference type="NCBI Taxonomy" id="1792498"/>
    <lineage>
        <taxon>Bacteria</taxon>
        <taxon>Pseudomonadati</taxon>
        <taxon>Pseudomonadota</taxon>
        <taxon>Betaproteobacteria</taxon>
        <taxon>Burkholderiales</taxon>
        <taxon>Burkholderiaceae</taxon>
        <taxon>Pararobbsia</taxon>
    </lineage>
</organism>
<feature type="signal peptide" evidence="1">
    <location>
        <begin position="1"/>
        <end position="26"/>
    </location>
</feature>
<dbReference type="Pfam" id="PF13229">
    <property type="entry name" value="Beta_helix"/>
    <property type="match status" value="1"/>
</dbReference>
<proteinExistence type="predicted"/>
<dbReference type="PANTHER" id="PTHR36453">
    <property type="entry name" value="SECRETED PROTEIN-RELATED"/>
    <property type="match status" value="1"/>
</dbReference>
<feature type="domain" description="GH141-like insertion" evidence="3">
    <location>
        <begin position="315"/>
        <end position="356"/>
    </location>
</feature>
<dbReference type="InterPro" id="IPR011050">
    <property type="entry name" value="Pectin_lyase_fold/virulence"/>
</dbReference>
<evidence type="ECO:0000313" key="5">
    <source>
        <dbReference type="Proteomes" id="UP000270342"/>
    </source>
</evidence>
<evidence type="ECO:0000259" key="3">
    <source>
        <dbReference type="Pfam" id="PF21231"/>
    </source>
</evidence>
<evidence type="ECO:0000256" key="1">
    <source>
        <dbReference type="SAM" id="SignalP"/>
    </source>
</evidence>
<reference evidence="4 5" key="1">
    <citation type="submission" date="2018-10" db="EMBL/GenBank/DDBJ databases">
        <title>Robbsia sp. DHC34, isolated from soil.</title>
        <authorList>
            <person name="Gao Z.-H."/>
            <person name="Qiu L.-H."/>
        </authorList>
    </citation>
    <scope>NUCLEOTIDE SEQUENCE [LARGE SCALE GENOMIC DNA]</scope>
    <source>
        <strain evidence="4 5">DHC34</strain>
    </source>
</reference>
<accession>A0A494Y8X8</accession>
<dbReference type="SMART" id="SM00710">
    <property type="entry name" value="PbH1"/>
    <property type="match status" value="7"/>
</dbReference>
<dbReference type="InterPro" id="IPR012334">
    <property type="entry name" value="Pectin_lyas_fold"/>
</dbReference>
<dbReference type="InterPro" id="IPR048482">
    <property type="entry name" value="GH141_ins"/>
</dbReference>
<gene>
    <name evidence="4" type="ORF">D7S86_04385</name>
</gene>
<dbReference type="PANTHER" id="PTHR36453:SF1">
    <property type="entry name" value="RIGHT HANDED BETA HELIX DOMAIN-CONTAINING PROTEIN"/>
    <property type="match status" value="1"/>
</dbReference>
<feature type="chain" id="PRO_5019850605" evidence="1">
    <location>
        <begin position="27"/>
        <end position="735"/>
    </location>
</feature>
<sequence>MSACRSTASCSTACARGRATSSTAMASTAMPARMRARGPDMLRTIAAAALTLYMGGACALTLHVSAAMTAAPADAAIAASANTPAASGASVAANAPVPSLHGDLGLRTALRVLATPRAKIAAAAGGQDLDRIDIDLGPGTYRIDAPLHVAFDPSWRGVPVTISGAGEQATRLSGALPLTHVHPVDADAAQRLPAQARGHVIAASLPENGVTDPGTFTRHGFGIARTVAPATLYYRDEPVPIAHWPDAGYATIDTLPDGEKGLRFVVRDAPFDALANALKRTHDLHAFGFWARDWADTTLEVDAIDPASKTVTLKAPAPMLGLKAGQRVAFENALELLDAPGEWYVDTQAKTLYFWPPAPLKDGDAEVSVAAGLFVLDNAPNVTIRNLAIDGVRGNAIQINGASNIVVDHASIRNAGGVAVWSTASDAHFRFMHVANTGEGGFVLFAGNRKALTPGNVSVEDSEIHDYALRTRTYRPAIALSGVGDRIERNHLYDGPHAAIIFAGNDHVIAGNEIDHVARDADDTGAIYTGRDWTSRGTVIENNFMHDIGSAAHPVATMGIYLDDQAGGTTIRRNVFSKVNQAVFIGGGRDNLIEDNLFVNCTPAIHIDSRGLTWQRALATSPTGPLQQGLALVNFTQPPYSTHYPSLATVLTDAPGAPKGNVVRRNAVIGGTDSAIDAKAQAYVEIGPTFGPDAIRFAKPMTDDARSTLDDLRLARGAPALQQGFDASTFVRPAP</sequence>
<feature type="domain" description="Right handed beta helix" evidence="2">
    <location>
        <begin position="477"/>
        <end position="610"/>
    </location>
</feature>
<evidence type="ECO:0000259" key="2">
    <source>
        <dbReference type="Pfam" id="PF13229"/>
    </source>
</evidence>